<dbReference type="InterPro" id="IPR007922">
    <property type="entry name" value="DciA-like"/>
</dbReference>
<dbReference type="KEGG" id="bdh:GV66_14020"/>
<dbReference type="EMBL" id="SLTX01000001">
    <property type="protein sequence ID" value="TDB07232.1"/>
    <property type="molecule type" value="Genomic_DNA"/>
</dbReference>
<evidence type="ECO:0000313" key="7">
    <source>
        <dbReference type="EMBL" id="WHX11569.1"/>
    </source>
</evidence>
<evidence type="ECO:0000313" key="9">
    <source>
        <dbReference type="Proteomes" id="UP000347681"/>
    </source>
</evidence>
<dbReference type="Proteomes" id="UP000294834">
    <property type="component" value="Unassembled WGS sequence"/>
</dbReference>
<dbReference type="Proteomes" id="UP001055104">
    <property type="component" value="Unassembled WGS sequence"/>
</dbReference>
<evidence type="ECO:0000313" key="3">
    <source>
        <dbReference type="EMBL" id="KAA5400369.1"/>
    </source>
</evidence>
<name>A0A076J854_9BACT</name>
<dbReference type="KEGG" id="bdo:EL88_06105"/>
<sequence>MRRNDAEQIGEMIRKFFRQNALEAPLNEYRLIQAWKDVVGSAITKYTSNLYIKNQILYVHITSSVLRQELMMGRDLLVKNLNKQVGAQVIVNIIFR</sequence>
<dbReference type="EMBL" id="VVYY01000002">
    <property type="protein sequence ID" value="KAA5400369.1"/>
    <property type="molecule type" value="Genomic_DNA"/>
</dbReference>
<dbReference type="PANTHER" id="PTHR36456:SF1">
    <property type="entry name" value="UPF0232 PROTEIN SCO3875"/>
    <property type="match status" value="1"/>
</dbReference>
<dbReference type="PANTHER" id="PTHR36456">
    <property type="entry name" value="UPF0232 PROTEIN SCO3875"/>
    <property type="match status" value="1"/>
</dbReference>
<dbReference type="Proteomes" id="UP001177934">
    <property type="component" value="Chromosome"/>
</dbReference>
<dbReference type="EMBL" id="JAWDEV010000007">
    <property type="protein sequence ID" value="MDU0270038.1"/>
    <property type="molecule type" value="Genomic_DNA"/>
</dbReference>
<dbReference type="RefSeq" id="WP_007852664.1">
    <property type="nucleotide sequence ID" value="NZ_BAABYF010000001.1"/>
</dbReference>
<protein>
    <submittedName>
        <fullName evidence="6">DUF721 domain-containing protein</fullName>
    </submittedName>
</protein>
<dbReference type="Proteomes" id="UP000441162">
    <property type="component" value="Unassembled WGS sequence"/>
</dbReference>
<organism evidence="6 8">
    <name type="scientific">Phocaeicola dorei</name>
    <dbReference type="NCBI Taxonomy" id="357276"/>
    <lineage>
        <taxon>Bacteria</taxon>
        <taxon>Pseudomonadati</taxon>
        <taxon>Bacteroidota</taxon>
        <taxon>Bacteroidia</taxon>
        <taxon>Bacteroidales</taxon>
        <taxon>Bacteroidaceae</taxon>
        <taxon>Phocaeicola</taxon>
    </lineage>
</organism>
<evidence type="ECO:0000313" key="10">
    <source>
        <dbReference type="Proteomes" id="UP000441162"/>
    </source>
</evidence>
<reference evidence="7" key="4">
    <citation type="journal article" date="2023" name="Nat. Commun.">
        <title>Identification of a novel Human Milk Oligosaccharides utilization cluster in the infant gut commensal Bacteroides dorei.</title>
        <authorList>
            <person name="Kijner S."/>
            <person name="Ennis D."/>
            <person name="Shmorak S."/>
            <person name="Florentin A."/>
            <person name="Yassour M."/>
        </authorList>
    </citation>
    <scope>NUCLEOTIDE SEQUENCE</scope>
    <source>
        <strain evidence="7">2</strain>
    </source>
</reference>
<gene>
    <name evidence="1" type="ORF">CE91St7_29310</name>
    <name evidence="6" type="ORF">E1J06_07295</name>
    <name evidence="4" type="ORF">F2Y51_02145</name>
    <name evidence="3" type="ORF">F2Y58_03270</name>
    <name evidence="2" type="ORF">F2Y61_05880</name>
    <name evidence="7" type="ORF">QNN11_10130</name>
    <name evidence="5" type="ORF">RVH45_09005</name>
</gene>
<dbReference type="Proteomes" id="UP000347681">
    <property type="component" value="Unassembled WGS sequence"/>
</dbReference>
<accession>A0A076J854</accession>
<dbReference type="EMBL" id="VVZA01000001">
    <property type="protein sequence ID" value="KAA5408216.1"/>
    <property type="molecule type" value="Genomic_DNA"/>
</dbReference>
<evidence type="ECO:0000313" key="4">
    <source>
        <dbReference type="EMBL" id="KAA5408216.1"/>
    </source>
</evidence>
<dbReference type="AlphaFoldDB" id="A0A076J854"/>
<evidence type="ECO:0000313" key="11">
    <source>
        <dbReference type="Proteomes" id="UP000481616"/>
    </source>
</evidence>
<reference evidence="1" key="3">
    <citation type="submission" date="2022-01" db="EMBL/GenBank/DDBJ databases">
        <title>Novel bile acid biosynthetic pathways are enriched in the microbiome of centenarians.</title>
        <authorList>
            <person name="Sato Y."/>
            <person name="Atarashi K."/>
            <person name="Plichta R.D."/>
            <person name="Arai Y."/>
            <person name="Sasajima S."/>
            <person name="Kearney M.S."/>
            <person name="Suda W."/>
            <person name="Takeshita K."/>
            <person name="Sasaki T."/>
            <person name="Okamoto S."/>
            <person name="Skelly N.A."/>
            <person name="Okamura Y."/>
            <person name="Vlamakis H."/>
            <person name="Li Y."/>
            <person name="Tanoue T."/>
            <person name="Takei H."/>
            <person name="Nittono H."/>
            <person name="Narushima S."/>
            <person name="Irie J."/>
            <person name="Itoh H."/>
            <person name="Moriya K."/>
            <person name="Sugiura Y."/>
            <person name="Suematsu M."/>
            <person name="Moritoki N."/>
            <person name="Shibata S."/>
            <person name="Littman R.D."/>
            <person name="Fischbach A.M."/>
            <person name="Uwamino Y."/>
            <person name="Inoue T."/>
            <person name="Honda A."/>
            <person name="Hattori M."/>
            <person name="Murai T."/>
            <person name="Xavier J.R."/>
            <person name="Hirose N."/>
            <person name="Honda K."/>
        </authorList>
    </citation>
    <scope>NUCLEOTIDE SEQUENCE</scope>
    <source>
        <strain evidence="1">CE91-St7</strain>
    </source>
</reference>
<dbReference type="Proteomes" id="UP000481616">
    <property type="component" value="Unassembled WGS sequence"/>
</dbReference>
<dbReference type="EMBL" id="CP126056">
    <property type="protein sequence ID" value="WHX11569.1"/>
    <property type="molecule type" value="Genomic_DNA"/>
</dbReference>
<reference evidence="5" key="5">
    <citation type="submission" date="2023-10" db="EMBL/GenBank/DDBJ databases">
        <title>Genome of Potential pathogenic bacteria in Crohn's disease.</title>
        <authorList>
            <person name="Rodriguez-Palacios A."/>
        </authorList>
    </citation>
    <scope>NUCLEOTIDE SEQUENCE</scope>
    <source>
        <strain evidence="5">CavFT-hAR62</strain>
    </source>
</reference>
<dbReference type="eggNOG" id="COG5512">
    <property type="taxonomic scope" value="Bacteria"/>
</dbReference>
<reference evidence="6 8" key="2">
    <citation type="journal article" date="2019" name="Nat. Microbiol.">
        <title>Genomic variation and strain-specific functional adaptation in the human gut microbiome during early life.</title>
        <authorList>
            <person name="Vatanen T."/>
            <person name="Plichta D.R."/>
            <person name="Somani J."/>
            <person name="Munch P.C."/>
            <person name="Arthur T.D."/>
            <person name="Hall A.B."/>
            <person name="Rudolf S."/>
            <person name="Oakeley E.J."/>
            <person name="Ke X."/>
            <person name="Young R.A."/>
            <person name="Haiser H.J."/>
            <person name="Kolde R."/>
            <person name="Yassour M."/>
            <person name="Luopajarvi K."/>
            <person name="Siljander H."/>
            <person name="Virtanen S.M."/>
            <person name="Ilonen J."/>
            <person name="Uibo R."/>
            <person name="Tillmann V."/>
            <person name="Mokurov S."/>
            <person name="Dorshakova N."/>
            <person name="Porter J.A."/>
            <person name="McHardy A.C."/>
            <person name="Lahdesmaki H."/>
            <person name="Vlamakis H."/>
            <person name="Huttenhower C."/>
            <person name="Knip M."/>
            <person name="Xavier R.J."/>
        </authorList>
    </citation>
    <scope>NUCLEOTIDE SEQUENCE [LARGE SCALE GENOMIC DNA]</scope>
    <source>
        <strain evidence="6 8">RJX1052</strain>
    </source>
</reference>
<evidence type="ECO:0000313" key="1">
    <source>
        <dbReference type="EMBL" id="GKH82047.1"/>
    </source>
</evidence>
<dbReference type="Pfam" id="PF05258">
    <property type="entry name" value="DciA"/>
    <property type="match status" value="1"/>
</dbReference>
<dbReference type="EMBL" id="VVZB01000002">
    <property type="protein sequence ID" value="KAA5385358.1"/>
    <property type="molecule type" value="Genomic_DNA"/>
</dbReference>
<evidence type="ECO:0000313" key="5">
    <source>
        <dbReference type="EMBL" id="MDU0270038.1"/>
    </source>
</evidence>
<dbReference type="EMBL" id="BQOB01000001">
    <property type="protein sequence ID" value="GKH82047.1"/>
    <property type="molecule type" value="Genomic_DNA"/>
</dbReference>
<reference evidence="9 10" key="1">
    <citation type="journal article" date="2019" name="Nat. Med.">
        <title>A library of human gut bacterial isolates paired with longitudinal multiomics data enables mechanistic microbiome research.</title>
        <authorList>
            <person name="Poyet M."/>
            <person name="Groussin M."/>
            <person name="Gibbons S.M."/>
            <person name="Avila-Pacheco J."/>
            <person name="Jiang X."/>
            <person name="Kearney S.M."/>
            <person name="Perrotta A.R."/>
            <person name="Berdy B."/>
            <person name="Zhao S."/>
            <person name="Lieberman T.D."/>
            <person name="Swanson P.K."/>
            <person name="Smith M."/>
            <person name="Roesemann S."/>
            <person name="Alexander J.E."/>
            <person name="Rich S.A."/>
            <person name="Livny J."/>
            <person name="Vlamakis H."/>
            <person name="Clish C."/>
            <person name="Bullock K."/>
            <person name="Deik A."/>
            <person name="Scott J."/>
            <person name="Pierce K.A."/>
            <person name="Xavier R.J."/>
            <person name="Alm E.J."/>
        </authorList>
    </citation>
    <scope>NUCLEOTIDE SEQUENCE [LARGE SCALE GENOMIC DNA]</scope>
    <source>
        <strain evidence="3 11">BIOML-A1</strain>
        <strain evidence="4 10">BIOML-A4</strain>
        <strain evidence="2 9">BIOML-A5</strain>
    </source>
</reference>
<proteinExistence type="predicted"/>
<dbReference type="Proteomes" id="UP001181086">
    <property type="component" value="Unassembled WGS sequence"/>
</dbReference>
<evidence type="ECO:0000313" key="6">
    <source>
        <dbReference type="EMBL" id="TDB07232.1"/>
    </source>
</evidence>
<evidence type="ECO:0000313" key="8">
    <source>
        <dbReference type="Proteomes" id="UP000294834"/>
    </source>
</evidence>
<evidence type="ECO:0000313" key="2">
    <source>
        <dbReference type="EMBL" id="KAA5385358.1"/>
    </source>
</evidence>